<feature type="domain" description="N-acetyltransferase" evidence="2">
    <location>
        <begin position="1"/>
        <end position="163"/>
    </location>
</feature>
<dbReference type="PANTHER" id="PTHR31438:SF1">
    <property type="entry name" value="LYSINE N-ACYLTRANSFERASE C17G9.06C-RELATED"/>
    <property type="match status" value="1"/>
</dbReference>
<reference evidence="3 4" key="1">
    <citation type="submission" date="2019-06" db="EMBL/GenBank/DDBJ databases">
        <title>A novel species of marine bacteria.</title>
        <authorList>
            <person name="Wang Y."/>
        </authorList>
    </citation>
    <scope>NUCLEOTIDE SEQUENCE [LARGE SCALE GENOMIC DNA]</scope>
    <source>
        <strain evidence="3 4">MA1-10</strain>
    </source>
</reference>
<sequence length="166" mass="19151">MTPDDMPLLRKWMYLPHWREWWGDDPEEELGFINDMLEGHDPSHPFLFVLNDTPIGYIQYWVIGDHQTEELCKEYPWLTWLSPETVGVDLSIGPADLMSKGLGTRILKDFTTYLRSIGHDDIIIDPDPANIRAVRAYEKAGFAVIPEFKGRTADCLLMRLKKGNTT</sequence>
<evidence type="ECO:0000313" key="4">
    <source>
        <dbReference type="Proteomes" id="UP000315816"/>
    </source>
</evidence>
<dbReference type="Pfam" id="PF13523">
    <property type="entry name" value="Acetyltransf_8"/>
    <property type="match status" value="1"/>
</dbReference>
<gene>
    <name evidence="3" type="ORF">FIL88_12865</name>
</gene>
<name>A0A545SNS5_9RHOB</name>
<keyword evidence="3" id="KW-0808">Transferase</keyword>
<dbReference type="GO" id="GO:0046677">
    <property type="term" value="P:response to antibiotic"/>
    <property type="evidence" value="ECO:0007669"/>
    <property type="project" value="UniProtKB-KW"/>
</dbReference>
<comment type="caution">
    <text evidence="3">The sequence shown here is derived from an EMBL/GenBank/DDBJ whole genome shotgun (WGS) entry which is preliminary data.</text>
</comment>
<dbReference type="SUPFAM" id="SSF55729">
    <property type="entry name" value="Acyl-CoA N-acyltransferases (Nat)"/>
    <property type="match status" value="1"/>
</dbReference>
<evidence type="ECO:0000313" key="3">
    <source>
        <dbReference type="EMBL" id="TQV66611.1"/>
    </source>
</evidence>
<dbReference type="AlphaFoldDB" id="A0A545SNS5"/>
<dbReference type="Gene3D" id="3.40.630.30">
    <property type="match status" value="1"/>
</dbReference>
<dbReference type="InterPro" id="IPR016181">
    <property type="entry name" value="Acyl_CoA_acyltransferase"/>
</dbReference>
<dbReference type="GO" id="GO:0016410">
    <property type="term" value="F:N-acyltransferase activity"/>
    <property type="evidence" value="ECO:0007669"/>
    <property type="project" value="TreeGrafter"/>
</dbReference>
<dbReference type="EMBL" id="VICH01000009">
    <property type="protein sequence ID" value="TQV66611.1"/>
    <property type="molecule type" value="Genomic_DNA"/>
</dbReference>
<proteinExistence type="predicted"/>
<evidence type="ECO:0000256" key="1">
    <source>
        <dbReference type="ARBA" id="ARBA00023251"/>
    </source>
</evidence>
<dbReference type="PANTHER" id="PTHR31438">
    <property type="entry name" value="LYSINE N-ACYLTRANSFERASE C17G9.06C-RELATED"/>
    <property type="match status" value="1"/>
</dbReference>
<dbReference type="OrthoDB" id="9814648at2"/>
<protein>
    <submittedName>
        <fullName evidence="3">Acetyltransferase</fullName>
    </submittedName>
</protein>
<organism evidence="3 4">
    <name type="scientific">Aliiroseovarius halocynthiae</name>
    <dbReference type="NCBI Taxonomy" id="985055"/>
    <lineage>
        <taxon>Bacteria</taxon>
        <taxon>Pseudomonadati</taxon>
        <taxon>Pseudomonadota</taxon>
        <taxon>Alphaproteobacteria</taxon>
        <taxon>Rhodobacterales</taxon>
        <taxon>Paracoccaceae</taxon>
        <taxon>Aliiroseovarius</taxon>
    </lineage>
</organism>
<accession>A0A545SNS5</accession>
<dbReference type="InterPro" id="IPR000182">
    <property type="entry name" value="GNAT_dom"/>
</dbReference>
<dbReference type="PROSITE" id="PS51186">
    <property type="entry name" value="GNAT"/>
    <property type="match status" value="1"/>
</dbReference>
<keyword evidence="1" id="KW-0046">Antibiotic resistance</keyword>
<evidence type="ECO:0000259" key="2">
    <source>
        <dbReference type="PROSITE" id="PS51186"/>
    </source>
</evidence>
<dbReference type="Proteomes" id="UP000315816">
    <property type="component" value="Unassembled WGS sequence"/>
</dbReference>
<keyword evidence="4" id="KW-1185">Reference proteome</keyword>